<protein>
    <submittedName>
        <fullName evidence="2">Uncharacterized protein</fullName>
    </submittedName>
</protein>
<name>A0ABV0TMI8_9TELE</name>
<accession>A0ABV0TMI8</accession>
<dbReference type="EMBL" id="JAHRIQ010037125">
    <property type="protein sequence ID" value="MEQ2233442.1"/>
    <property type="molecule type" value="Genomic_DNA"/>
</dbReference>
<feature type="region of interest" description="Disordered" evidence="1">
    <location>
        <begin position="28"/>
        <end position="53"/>
    </location>
</feature>
<sequence length="113" mass="12929">MLSAKNVWVHSVTSELFQKQVNYYDLLESEEERAGPDDEEQGQVEDPFLSGHHHPSIAAEGVLAGELLPFSHLSRYHHRRHGGSFFQYLHLIKLEQTDRASDVRSKTGRLLGY</sequence>
<keyword evidence="3" id="KW-1185">Reference proteome</keyword>
<proteinExistence type="predicted"/>
<evidence type="ECO:0000256" key="1">
    <source>
        <dbReference type="SAM" id="MobiDB-lite"/>
    </source>
</evidence>
<comment type="caution">
    <text evidence="2">The sequence shown here is derived from an EMBL/GenBank/DDBJ whole genome shotgun (WGS) entry which is preliminary data.</text>
</comment>
<gene>
    <name evidence="2" type="ORF">ILYODFUR_021862</name>
</gene>
<reference evidence="2 3" key="1">
    <citation type="submission" date="2021-06" db="EMBL/GenBank/DDBJ databases">
        <authorList>
            <person name="Palmer J.M."/>
        </authorList>
    </citation>
    <scope>NUCLEOTIDE SEQUENCE [LARGE SCALE GENOMIC DNA]</scope>
    <source>
        <strain evidence="3">if_2019</strain>
        <tissue evidence="2">Muscle</tissue>
    </source>
</reference>
<dbReference type="Proteomes" id="UP001482620">
    <property type="component" value="Unassembled WGS sequence"/>
</dbReference>
<organism evidence="2 3">
    <name type="scientific">Ilyodon furcidens</name>
    <name type="common">goldbreast splitfin</name>
    <dbReference type="NCBI Taxonomy" id="33524"/>
    <lineage>
        <taxon>Eukaryota</taxon>
        <taxon>Metazoa</taxon>
        <taxon>Chordata</taxon>
        <taxon>Craniata</taxon>
        <taxon>Vertebrata</taxon>
        <taxon>Euteleostomi</taxon>
        <taxon>Actinopterygii</taxon>
        <taxon>Neopterygii</taxon>
        <taxon>Teleostei</taxon>
        <taxon>Neoteleostei</taxon>
        <taxon>Acanthomorphata</taxon>
        <taxon>Ovalentaria</taxon>
        <taxon>Atherinomorphae</taxon>
        <taxon>Cyprinodontiformes</taxon>
        <taxon>Goodeidae</taxon>
        <taxon>Ilyodon</taxon>
    </lineage>
</organism>
<feature type="compositionally biased region" description="Acidic residues" evidence="1">
    <location>
        <begin position="28"/>
        <end position="43"/>
    </location>
</feature>
<evidence type="ECO:0000313" key="3">
    <source>
        <dbReference type="Proteomes" id="UP001482620"/>
    </source>
</evidence>
<evidence type="ECO:0000313" key="2">
    <source>
        <dbReference type="EMBL" id="MEQ2233442.1"/>
    </source>
</evidence>